<feature type="domain" description="Glycosyltransferase 2-like" evidence="1">
    <location>
        <begin position="326"/>
        <end position="474"/>
    </location>
</feature>
<dbReference type="AlphaFoldDB" id="A0A7G7VMV9"/>
<dbReference type="InterPro" id="IPR011004">
    <property type="entry name" value="Trimer_LpxA-like_sf"/>
</dbReference>
<sequence length="629" mass="72266">MLHQDGRGFMTVGAGSYVADGIIEHGSQRLHVLVGRYSSLTGHVLFEIGMNHDYHRTAAYPFEEFFYTDGISNHAFHVNNNQIIIGHDVKIGEDVIILGGVHIGSGAIVRSGAVVAKDIPPYAIVEGNPAQVTGYRYDEETIERLLNIQWWNWPEEKIQECEQSLQNNAKAFAEQFSAADNVAQPDEIGQALASLREQGYVIYYLVADFTAHESIWRKVLLDYLSAYTADRPSDLLVEISKEGFSTERQELLSLLSMCHTDAPLVQIYTSENSSFHMLEMVDFLITTREEISAAYADYALRSGVKMVYGGDVRERLFHPPREYDISVGVMTYRSDYDQLYTTLYSIICQQGCSYEIVIGDDGTQDFRQEEIELWMLRHGFRNYMIVRSPENKGIVQNAMSILHSMRGRYVKMISPGDYLYDDRVLSRMMDFMKTEGWQIAFGRSCFYAKEEDTYRIFDRMQPFQLKSYKERDYDAVKQAYLVCQDYVVGAAFMGERGLVTAYTELIYGRVVYAEDSAYVIMAADDIRFGFWDHNLIWYECGTGISGGKSEQWKARLWHDNLATLAIIAERHTELRDLCHWHAEGRPSNSPYAEIVTSYYAEVDRILETETYLQDVDPRELQKLMERNIL</sequence>
<dbReference type="InterPro" id="IPR029044">
    <property type="entry name" value="Nucleotide-diphossugar_trans"/>
</dbReference>
<dbReference type="SUPFAM" id="SSF53448">
    <property type="entry name" value="Nucleotide-diphospho-sugar transferases"/>
    <property type="match status" value="1"/>
</dbReference>
<keyword evidence="2" id="KW-0808">Transferase</keyword>
<dbReference type="CDD" id="cd03349">
    <property type="entry name" value="LbH_XAT"/>
    <property type="match status" value="1"/>
</dbReference>
<dbReference type="PANTHER" id="PTHR43300">
    <property type="entry name" value="ACETYLTRANSFERASE"/>
    <property type="match status" value="1"/>
</dbReference>
<dbReference type="PANTHER" id="PTHR43300:SF11">
    <property type="entry name" value="ACETYLTRANSFERASE RV3034C-RELATED"/>
    <property type="match status" value="1"/>
</dbReference>
<dbReference type="SUPFAM" id="SSF51161">
    <property type="entry name" value="Trimeric LpxA-like enzymes"/>
    <property type="match status" value="1"/>
</dbReference>
<protein>
    <submittedName>
        <fullName evidence="2">Glycosyltransferase</fullName>
    </submittedName>
</protein>
<evidence type="ECO:0000259" key="1">
    <source>
        <dbReference type="Pfam" id="PF00535"/>
    </source>
</evidence>
<dbReference type="InterPro" id="IPR050179">
    <property type="entry name" value="Trans_hexapeptide_repeat"/>
</dbReference>
<evidence type="ECO:0000313" key="2">
    <source>
        <dbReference type="EMBL" id="QNH55452.1"/>
    </source>
</evidence>
<dbReference type="Gene3D" id="2.160.10.10">
    <property type="entry name" value="Hexapeptide repeat proteins"/>
    <property type="match status" value="1"/>
</dbReference>
<dbReference type="Gene3D" id="3.90.550.10">
    <property type="entry name" value="Spore Coat Polysaccharide Biosynthesis Protein SpsA, Chain A"/>
    <property type="match status" value="1"/>
</dbReference>
<reference evidence="2 3" key="1">
    <citation type="submission" date="2020-07" db="EMBL/GenBank/DDBJ databases">
        <title>Complete genome and description of Selenomonas timonensis sp. nov., a new bacterium isolated from a gingivitis subject.</title>
        <authorList>
            <person name="Antezack A."/>
        </authorList>
    </citation>
    <scope>NUCLEOTIDE SEQUENCE [LARGE SCALE GENOMIC DNA]</scope>
    <source>
        <strain evidence="2 3">Marseille-Q3039</strain>
    </source>
</reference>
<dbReference type="GO" id="GO:0016740">
    <property type="term" value="F:transferase activity"/>
    <property type="evidence" value="ECO:0007669"/>
    <property type="project" value="UniProtKB-KW"/>
</dbReference>
<organism evidence="2 3">
    <name type="scientific">Selenomonas timonae</name>
    <dbReference type="NCBI Taxonomy" id="2754044"/>
    <lineage>
        <taxon>Bacteria</taxon>
        <taxon>Bacillati</taxon>
        <taxon>Bacillota</taxon>
        <taxon>Negativicutes</taxon>
        <taxon>Selenomonadales</taxon>
        <taxon>Selenomonadaceae</taxon>
        <taxon>Selenomonas</taxon>
    </lineage>
</organism>
<name>A0A7G7VMV9_9FIRM</name>
<accession>A0A7G7VMV9</accession>
<gene>
    <name evidence="2" type="ORF">H1B31_05930</name>
</gene>
<dbReference type="Proteomes" id="UP000515480">
    <property type="component" value="Chromosome"/>
</dbReference>
<proteinExistence type="predicted"/>
<dbReference type="KEGG" id="stim:H1B31_05930"/>
<dbReference type="InterPro" id="IPR001451">
    <property type="entry name" value="Hexapep"/>
</dbReference>
<dbReference type="InterPro" id="IPR001173">
    <property type="entry name" value="Glyco_trans_2-like"/>
</dbReference>
<dbReference type="EMBL" id="CP060204">
    <property type="protein sequence ID" value="QNH55452.1"/>
    <property type="molecule type" value="Genomic_DNA"/>
</dbReference>
<keyword evidence="3" id="KW-1185">Reference proteome</keyword>
<dbReference type="Pfam" id="PF00132">
    <property type="entry name" value="Hexapep"/>
    <property type="match status" value="1"/>
</dbReference>
<evidence type="ECO:0000313" key="3">
    <source>
        <dbReference type="Proteomes" id="UP000515480"/>
    </source>
</evidence>
<dbReference type="Pfam" id="PF00535">
    <property type="entry name" value="Glycos_transf_2"/>
    <property type="match status" value="1"/>
</dbReference>